<dbReference type="SUPFAM" id="SSF46785">
    <property type="entry name" value="Winged helix' DNA-binding domain"/>
    <property type="match status" value="1"/>
</dbReference>
<dbReference type="AlphaFoldDB" id="A0A7V3RF54"/>
<dbReference type="Pfam" id="PF00480">
    <property type="entry name" value="ROK"/>
    <property type="match status" value="1"/>
</dbReference>
<dbReference type="InterPro" id="IPR036388">
    <property type="entry name" value="WH-like_DNA-bd_sf"/>
</dbReference>
<protein>
    <submittedName>
        <fullName evidence="2">ROK family transcriptional regulator</fullName>
    </submittedName>
</protein>
<dbReference type="SUPFAM" id="SSF53067">
    <property type="entry name" value="Actin-like ATPase domain"/>
    <property type="match status" value="1"/>
</dbReference>
<dbReference type="EMBL" id="DTPE01000198">
    <property type="protein sequence ID" value="HGE75458.1"/>
    <property type="molecule type" value="Genomic_DNA"/>
</dbReference>
<dbReference type="Pfam" id="PF13412">
    <property type="entry name" value="HTH_24"/>
    <property type="match status" value="1"/>
</dbReference>
<name>A0A7V3RF54_9BACT</name>
<dbReference type="Gene3D" id="1.10.10.10">
    <property type="entry name" value="Winged helix-like DNA-binding domain superfamily/Winged helix DNA-binding domain"/>
    <property type="match status" value="1"/>
</dbReference>
<reference evidence="2" key="1">
    <citation type="journal article" date="2020" name="mSystems">
        <title>Genome- and Community-Level Interaction Insights into Carbon Utilization and Element Cycling Functions of Hydrothermarchaeota in Hydrothermal Sediment.</title>
        <authorList>
            <person name="Zhou Z."/>
            <person name="Liu Y."/>
            <person name="Xu W."/>
            <person name="Pan J."/>
            <person name="Luo Z.H."/>
            <person name="Li M."/>
        </authorList>
    </citation>
    <scope>NUCLEOTIDE SEQUENCE [LARGE SCALE GENOMIC DNA]</scope>
    <source>
        <strain evidence="2">SpSt-966</strain>
    </source>
</reference>
<dbReference type="InterPro" id="IPR049874">
    <property type="entry name" value="ROK_cs"/>
</dbReference>
<dbReference type="InterPro" id="IPR000600">
    <property type="entry name" value="ROK"/>
</dbReference>
<accession>A0A7V3RF54</accession>
<dbReference type="PANTHER" id="PTHR18964">
    <property type="entry name" value="ROK (REPRESSOR, ORF, KINASE) FAMILY"/>
    <property type="match status" value="1"/>
</dbReference>
<evidence type="ECO:0000256" key="1">
    <source>
        <dbReference type="ARBA" id="ARBA00006479"/>
    </source>
</evidence>
<dbReference type="InterPro" id="IPR036390">
    <property type="entry name" value="WH_DNA-bd_sf"/>
</dbReference>
<dbReference type="Gene3D" id="3.30.420.40">
    <property type="match status" value="2"/>
</dbReference>
<comment type="caution">
    <text evidence="2">The sequence shown here is derived from an EMBL/GenBank/DDBJ whole genome shotgun (WGS) entry which is preliminary data.</text>
</comment>
<dbReference type="InterPro" id="IPR043129">
    <property type="entry name" value="ATPase_NBD"/>
</dbReference>
<dbReference type="PANTHER" id="PTHR18964:SF110">
    <property type="entry name" value="TRANSCRIPTIONAL REGULATOR, XYLR-RELATED"/>
    <property type="match status" value="1"/>
</dbReference>
<organism evidence="2">
    <name type="scientific">Mesoaciditoga lauensis</name>
    <dbReference type="NCBI Taxonomy" id="1495039"/>
    <lineage>
        <taxon>Bacteria</taxon>
        <taxon>Thermotogati</taxon>
        <taxon>Thermotogota</taxon>
        <taxon>Thermotogae</taxon>
        <taxon>Mesoaciditogales</taxon>
        <taxon>Mesoaciditogaceae</taxon>
        <taxon>Mesoaciditoga</taxon>
    </lineage>
</organism>
<gene>
    <name evidence="2" type="ORF">ENX73_04965</name>
</gene>
<proteinExistence type="inferred from homology"/>
<comment type="similarity">
    <text evidence="1">Belongs to the ROK (NagC/XylR) family.</text>
</comment>
<evidence type="ECO:0000313" key="2">
    <source>
        <dbReference type="EMBL" id="HGE75458.1"/>
    </source>
</evidence>
<sequence>MEVKTMNSESMGRSNRLAILNLIRKYPGVSRRELVEMTGLNPSTVTNIVFDLIERKFVEEGGKGTGSGPGRKTIDLFPSKDAATAIIAKIGVETTQIGLGYLDNGFENVCDFETPESSERFFELFSDKIYEFYEKESMRENVIGLSISAPGIVDKDKVEMEILPHLGWKRIEIGKALNEKNEGFNLPILLENEAKLSLMAEMYYNEKLDNLKNGLYIYISQGVGGALLINGQIFQGNSFTAGEVGHMSIYADGPTCHCGNKGCWEEYISIDTIVKKYESSGKKLEGSNFKDKFQNLIFKSEKDDNAKKVLLEMMSYLSIGITSLVNILNPKFVMIGGMGEKIPNKYLKIVEETVRESALESATKDLSIMTSSMDMIQSALMGCTLMAMDEFSRRAIG</sequence>
<dbReference type="PROSITE" id="PS01125">
    <property type="entry name" value="ROK"/>
    <property type="match status" value="1"/>
</dbReference>